<keyword evidence="3" id="KW-1185">Reference proteome</keyword>
<accession>A0ABT3HYY9</accession>
<dbReference type="RefSeq" id="WP_264750194.1">
    <property type="nucleotide sequence ID" value="NZ_JAPDHW010000006.1"/>
</dbReference>
<keyword evidence="1" id="KW-0472">Membrane</keyword>
<proteinExistence type="predicted"/>
<protein>
    <submittedName>
        <fullName evidence="2">Uncharacterized protein</fullName>
    </submittedName>
</protein>
<sequence length="232" mass="26571">MDKKILKQLKSDYEELEIKPSSDLWDQIDASLEKKPEVILQSATSFQWWKYAAVILLLISVGTLIFYNRDFNAEKANYAVKKNVEKEVLKNENRSELITDKESLNENISPKIVKEEAHQKILHKYSQNLKITKENSPSHISERTETKIVLNKSEINDDKQEKVENHSLPLVSNTPKVSYVTANDLLLARELDVSREKANEDARRFGVIPIDKVIPKLGNVTVLGVTVYVDPK</sequence>
<reference evidence="2" key="1">
    <citation type="submission" date="2022-10" db="EMBL/GenBank/DDBJ databases">
        <title>Chryseobacterium babae sp. nov. isolated from the gut of the beetle Oryctes rhinoceros, and Chryseobacterium kimseyorum sp. nov., isolated from a stick insect rearing cage.</title>
        <authorList>
            <person name="Shelomi M."/>
            <person name="Han C.-J."/>
            <person name="Chen W.-M."/>
            <person name="Chen H.-K."/>
            <person name="Liaw S.-J."/>
            <person name="Muhle E."/>
            <person name="Clermont D."/>
        </authorList>
    </citation>
    <scope>NUCLEOTIDE SEQUENCE</scope>
    <source>
        <strain evidence="2">09-1422</strain>
    </source>
</reference>
<evidence type="ECO:0000313" key="2">
    <source>
        <dbReference type="EMBL" id="MCW3169019.1"/>
    </source>
</evidence>
<keyword evidence="1" id="KW-0812">Transmembrane</keyword>
<dbReference type="EMBL" id="JAPDHW010000006">
    <property type="protein sequence ID" value="MCW3169019.1"/>
    <property type="molecule type" value="Genomic_DNA"/>
</dbReference>
<dbReference type="Proteomes" id="UP001163731">
    <property type="component" value="Unassembled WGS sequence"/>
</dbReference>
<gene>
    <name evidence="2" type="ORF">OMO38_10835</name>
</gene>
<evidence type="ECO:0000256" key="1">
    <source>
        <dbReference type="SAM" id="Phobius"/>
    </source>
</evidence>
<evidence type="ECO:0000313" key="3">
    <source>
        <dbReference type="Proteomes" id="UP001163731"/>
    </source>
</evidence>
<feature type="transmembrane region" description="Helical" evidence="1">
    <location>
        <begin position="48"/>
        <end position="67"/>
    </location>
</feature>
<organism evidence="2 3">
    <name type="scientific">Chryseobacterium kimseyorum</name>
    <dbReference type="NCBI Taxonomy" id="2984028"/>
    <lineage>
        <taxon>Bacteria</taxon>
        <taxon>Pseudomonadati</taxon>
        <taxon>Bacteroidota</taxon>
        <taxon>Flavobacteriia</taxon>
        <taxon>Flavobacteriales</taxon>
        <taxon>Weeksellaceae</taxon>
        <taxon>Chryseobacterium group</taxon>
        <taxon>Chryseobacterium</taxon>
    </lineage>
</organism>
<comment type="caution">
    <text evidence="2">The sequence shown here is derived from an EMBL/GenBank/DDBJ whole genome shotgun (WGS) entry which is preliminary data.</text>
</comment>
<name>A0ABT3HYY9_9FLAO</name>
<keyword evidence="1" id="KW-1133">Transmembrane helix</keyword>